<sequence>MNNQMVVNDIRKVETDRRTVNGREYVALNFHDANGRIFRTRVLASQITDAQIQQFKKVKGATFIGVIPVSNRENTYMFQRISAMRI</sequence>
<evidence type="ECO:0000313" key="1">
    <source>
        <dbReference type="EMBL" id="MRN39154.1"/>
    </source>
</evidence>
<proteinExistence type="predicted"/>
<dbReference type="AlphaFoldDB" id="A0A5Q3S4Y5"/>
<dbReference type="EMBL" id="WJXO01000001">
    <property type="protein sequence ID" value="MRN39154.1"/>
    <property type="molecule type" value="Genomic_DNA"/>
</dbReference>
<gene>
    <name evidence="1" type="ORF">GJU80_11875</name>
</gene>
<keyword evidence="2" id="KW-1185">Reference proteome</keyword>
<dbReference type="Proteomes" id="UP000486297">
    <property type="component" value="Unassembled WGS sequence"/>
</dbReference>
<accession>A0A5Q3S4Y5</accession>
<name>A0A5Q3S4Y5_9NEIS</name>
<protein>
    <submittedName>
        <fullName evidence="1">Uncharacterized protein</fullName>
    </submittedName>
</protein>
<comment type="caution">
    <text evidence="1">The sequence shown here is derived from an EMBL/GenBank/DDBJ whole genome shotgun (WGS) entry which is preliminary data.</text>
</comment>
<organism evidence="1 2">
    <name type="scientific">Neisseria brasiliensis</name>
    <dbReference type="NCBI Taxonomy" id="2666100"/>
    <lineage>
        <taxon>Bacteria</taxon>
        <taxon>Pseudomonadati</taxon>
        <taxon>Pseudomonadota</taxon>
        <taxon>Betaproteobacteria</taxon>
        <taxon>Neisseriales</taxon>
        <taxon>Neisseriaceae</taxon>
        <taxon>Neisseria</taxon>
    </lineage>
</organism>
<dbReference type="RefSeq" id="WP_154143304.1">
    <property type="nucleotide sequence ID" value="NZ_CP046027.1"/>
</dbReference>
<evidence type="ECO:0000313" key="2">
    <source>
        <dbReference type="Proteomes" id="UP000486297"/>
    </source>
</evidence>
<reference evidence="1" key="1">
    <citation type="journal article" name="Emerg. Infect. Dis.">
        <title>Two cases of a newly characterized neisseria species.</title>
        <authorList>
            <person name="Mustapha M."/>
            <person name="Lemos A.P.S."/>
            <person name="Harrison L.H."/>
            <person name="Vantyne D."/>
            <person name="Sacchi C.T."/>
        </authorList>
    </citation>
    <scope>NUCLEOTIDE SEQUENCE</scope>
    <source>
        <strain evidence="1">N.95.16</strain>
    </source>
</reference>